<reference evidence="2 3" key="1">
    <citation type="submission" date="2018-03" db="EMBL/GenBank/DDBJ databases">
        <title>The draft genome of Zobellella sp. 59N8.</title>
        <authorList>
            <person name="Liu L."/>
            <person name="Li L."/>
            <person name="Zhang X."/>
            <person name="Liang L."/>
            <person name="Wang T."/>
        </authorList>
    </citation>
    <scope>NUCLEOTIDE SEQUENCE [LARGE SCALE GENOMIC DNA]</scope>
    <source>
        <strain evidence="2 3">59N8</strain>
    </source>
</reference>
<proteinExistence type="predicted"/>
<gene>
    <name evidence="2" type="ORF">C7H85_04935</name>
</gene>
<accession>A0A2P7RDA1</accession>
<feature type="signal peptide" evidence="1">
    <location>
        <begin position="1"/>
        <end position="19"/>
    </location>
</feature>
<organism evidence="2 3">
    <name type="scientific">Zobellella endophytica</name>
    <dbReference type="NCBI Taxonomy" id="2116700"/>
    <lineage>
        <taxon>Bacteria</taxon>
        <taxon>Pseudomonadati</taxon>
        <taxon>Pseudomonadota</taxon>
        <taxon>Gammaproteobacteria</taxon>
        <taxon>Aeromonadales</taxon>
        <taxon>Aeromonadaceae</taxon>
        <taxon>Zobellella</taxon>
    </lineage>
</organism>
<protein>
    <submittedName>
        <fullName evidence="2">DUF3613 domain-containing protein</fullName>
    </submittedName>
</protein>
<dbReference type="InterPro" id="IPR022053">
    <property type="entry name" value="DUF3613"/>
</dbReference>
<name>A0A2P7RDA1_9GAMM</name>
<dbReference type="EMBL" id="PXYG01000001">
    <property type="protein sequence ID" value="PSJ48132.1"/>
    <property type="molecule type" value="Genomic_DNA"/>
</dbReference>
<keyword evidence="3" id="KW-1185">Reference proteome</keyword>
<comment type="caution">
    <text evidence="2">The sequence shown here is derived from an EMBL/GenBank/DDBJ whole genome shotgun (WGS) entry which is preliminary data.</text>
</comment>
<dbReference type="AlphaFoldDB" id="A0A2P7RDA1"/>
<dbReference type="OrthoDB" id="7068897at2"/>
<keyword evidence="1" id="KW-0732">Signal</keyword>
<evidence type="ECO:0000313" key="2">
    <source>
        <dbReference type="EMBL" id="PSJ48132.1"/>
    </source>
</evidence>
<dbReference type="Proteomes" id="UP000240243">
    <property type="component" value="Unassembled WGS sequence"/>
</dbReference>
<evidence type="ECO:0000313" key="3">
    <source>
        <dbReference type="Proteomes" id="UP000240243"/>
    </source>
</evidence>
<sequence length="82" mass="9386">MIPYLLLLFMVAASDTVVAAEPAPDPFGQQTRRWLELQRNQAEASPHRDRLLPEATAEAKRRAVESFAHPVPERYIKPDFKE</sequence>
<dbReference type="RefSeq" id="WP_106728544.1">
    <property type="nucleotide sequence ID" value="NZ_PXYG01000001.1"/>
</dbReference>
<feature type="chain" id="PRO_5015180015" evidence="1">
    <location>
        <begin position="20"/>
        <end position="82"/>
    </location>
</feature>
<evidence type="ECO:0000256" key="1">
    <source>
        <dbReference type="SAM" id="SignalP"/>
    </source>
</evidence>
<dbReference type="Pfam" id="PF12266">
    <property type="entry name" value="DUF3613"/>
    <property type="match status" value="1"/>
</dbReference>